<dbReference type="Gene3D" id="1.20.5.1500">
    <property type="match status" value="1"/>
</dbReference>
<evidence type="ECO:0000256" key="3">
    <source>
        <dbReference type="ARBA" id="ARBA00023015"/>
    </source>
</evidence>
<reference evidence="9" key="1">
    <citation type="submission" date="2011-08" db="EMBL/GenBank/DDBJ databases">
        <authorList>
            <person name="Rombauts S."/>
        </authorList>
    </citation>
    <scope>NUCLEOTIDE SEQUENCE</scope>
    <source>
        <strain evidence="9">London</strain>
    </source>
</reference>
<dbReference type="HOGENOM" id="CLU_050862_1_1_1"/>
<evidence type="ECO:0000256" key="5">
    <source>
        <dbReference type="ARBA" id="ARBA00023242"/>
    </source>
</evidence>
<dbReference type="PANTHER" id="PTHR21964">
    <property type="entry name" value="BREAST CANCER METASTASIS-SUPPRESSOR 1"/>
    <property type="match status" value="1"/>
</dbReference>
<evidence type="ECO:0008006" key="10">
    <source>
        <dbReference type="Google" id="ProtNLM"/>
    </source>
</evidence>
<dbReference type="InterPro" id="IPR013907">
    <property type="entry name" value="Sds3"/>
</dbReference>
<dbReference type="KEGG" id="tut:107363138"/>
<dbReference type="Proteomes" id="UP000015104">
    <property type="component" value="Unassembled WGS sequence"/>
</dbReference>
<dbReference type="SMART" id="SM01401">
    <property type="entry name" value="Sds3"/>
    <property type="match status" value="1"/>
</dbReference>
<keyword evidence="3" id="KW-0805">Transcription regulation</keyword>
<evidence type="ECO:0000256" key="1">
    <source>
        <dbReference type="ARBA" id="ARBA00004123"/>
    </source>
</evidence>
<evidence type="ECO:0000256" key="2">
    <source>
        <dbReference type="ARBA" id="ARBA00022491"/>
    </source>
</evidence>
<evidence type="ECO:0000256" key="6">
    <source>
        <dbReference type="ARBA" id="ARBA00038256"/>
    </source>
</evidence>
<dbReference type="eggNOG" id="KOG4466">
    <property type="taxonomic scope" value="Eukaryota"/>
</dbReference>
<dbReference type="FunFam" id="1.20.5.1500:FF:000002">
    <property type="entry name" value="breast cancer metastasis-suppressor 1-like protein-A"/>
    <property type="match status" value="1"/>
</dbReference>
<sequence>MVRMEVEGSPDSFKGTHYSNEDTDSEFAGSDYDNEDTSELDEEECEVLKTEHINEMLDLERQFLALKEQLYMERIKQIEKKLEEVKAGNAQEYLGPVDDLHHQMEIRMKVAGILKEFKFKNVNIQYEAEKQAVDQNFQSEKNLARDQIRRELEERIRRLEEDRNSVDLWGDSLYNPKKKRRIGNNGSTYYEVGPSRDQLHLLDRRRKPVPVSGPYIVYMLKDSEIIDDWTQIRKACRSTANLTDPLMLSSPI</sequence>
<comment type="subcellular location">
    <subcellularLocation>
        <location evidence="1">Nucleus</location>
    </subcellularLocation>
</comment>
<evidence type="ECO:0000313" key="9">
    <source>
        <dbReference type="Proteomes" id="UP000015104"/>
    </source>
</evidence>
<proteinExistence type="inferred from homology"/>
<accession>T1KEG0</accession>
<keyword evidence="2" id="KW-0678">Repressor</keyword>
<comment type="similarity">
    <text evidence="6">Belongs to the BRMS1 family.</text>
</comment>
<dbReference type="EnsemblMetazoa" id="tetur09g06520.1">
    <property type="protein sequence ID" value="tetur09g06520.1"/>
    <property type="gene ID" value="tetur09g06520"/>
</dbReference>
<dbReference type="OMA" id="NFCREFE"/>
<keyword evidence="9" id="KW-1185">Reference proteome</keyword>
<evidence type="ECO:0000256" key="7">
    <source>
        <dbReference type="SAM" id="MobiDB-lite"/>
    </source>
</evidence>
<organism evidence="8 9">
    <name type="scientific">Tetranychus urticae</name>
    <name type="common">Two-spotted spider mite</name>
    <dbReference type="NCBI Taxonomy" id="32264"/>
    <lineage>
        <taxon>Eukaryota</taxon>
        <taxon>Metazoa</taxon>
        <taxon>Ecdysozoa</taxon>
        <taxon>Arthropoda</taxon>
        <taxon>Chelicerata</taxon>
        <taxon>Arachnida</taxon>
        <taxon>Acari</taxon>
        <taxon>Acariformes</taxon>
        <taxon>Trombidiformes</taxon>
        <taxon>Prostigmata</taxon>
        <taxon>Eleutherengona</taxon>
        <taxon>Raphignathae</taxon>
        <taxon>Tetranychoidea</taxon>
        <taxon>Tetranychidae</taxon>
        <taxon>Tetranychus</taxon>
    </lineage>
</organism>
<name>T1KEG0_TETUR</name>
<dbReference type="AlphaFoldDB" id="T1KEG0"/>
<evidence type="ECO:0000313" key="8">
    <source>
        <dbReference type="EnsemblMetazoa" id="tetur09g06520.1"/>
    </source>
</evidence>
<gene>
    <name evidence="8" type="primary">107363138</name>
</gene>
<keyword evidence="4" id="KW-0804">Transcription</keyword>
<dbReference type="STRING" id="32264.T1KEG0"/>
<protein>
    <recommendedName>
        <fullName evidence="10">Breast cancer metastasis-suppressor 1-like protein-A</fullName>
    </recommendedName>
</protein>
<dbReference type="OrthoDB" id="20886at2759"/>
<feature type="region of interest" description="Disordered" evidence="7">
    <location>
        <begin position="1"/>
        <end position="39"/>
    </location>
</feature>
<dbReference type="Pfam" id="PF08598">
    <property type="entry name" value="Sds3"/>
    <property type="match status" value="1"/>
</dbReference>
<dbReference type="EMBL" id="CAEY01002034">
    <property type="status" value="NOT_ANNOTATED_CDS"/>
    <property type="molecule type" value="Genomic_DNA"/>
</dbReference>
<dbReference type="GO" id="GO:0005654">
    <property type="term" value="C:nucleoplasm"/>
    <property type="evidence" value="ECO:0007669"/>
    <property type="project" value="UniProtKB-ARBA"/>
</dbReference>
<keyword evidence="5" id="KW-0539">Nucleus</keyword>
<evidence type="ECO:0000256" key="4">
    <source>
        <dbReference type="ARBA" id="ARBA00023163"/>
    </source>
</evidence>
<dbReference type="GO" id="GO:0010468">
    <property type="term" value="P:regulation of gene expression"/>
    <property type="evidence" value="ECO:0007669"/>
    <property type="project" value="UniProtKB-ARBA"/>
</dbReference>
<reference evidence="8" key="2">
    <citation type="submission" date="2015-06" db="UniProtKB">
        <authorList>
            <consortium name="EnsemblMetazoa"/>
        </authorList>
    </citation>
    <scope>IDENTIFICATION</scope>
</reference>